<keyword evidence="2" id="KW-0812">Transmembrane</keyword>
<proteinExistence type="predicted"/>
<protein>
    <submittedName>
        <fullName evidence="4">Exo-alpha-sialidase neuraminidase</fullName>
    </submittedName>
</protein>
<evidence type="ECO:0000256" key="1">
    <source>
        <dbReference type="SAM" id="MobiDB-lite"/>
    </source>
</evidence>
<feature type="signal peptide" evidence="3">
    <location>
        <begin position="1"/>
        <end position="27"/>
    </location>
</feature>
<dbReference type="AlphaFoldDB" id="A0A8H6JUV6"/>
<feature type="region of interest" description="Disordered" evidence="1">
    <location>
        <begin position="409"/>
        <end position="452"/>
    </location>
</feature>
<gene>
    <name evidence="4" type="ORF">CSOJ01_01186</name>
</gene>
<dbReference type="Proteomes" id="UP000652219">
    <property type="component" value="Unassembled WGS sequence"/>
</dbReference>
<organism evidence="4 5">
    <name type="scientific">Colletotrichum sojae</name>
    <dbReference type="NCBI Taxonomy" id="2175907"/>
    <lineage>
        <taxon>Eukaryota</taxon>
        <taxon>Fungi</taxon>
        <taxon>Dikarya</taxon>
        <taxon>Ascomycota</taxon>
        <taxon>Pezizomycotina</taxon>
        <taxon>Sordariomycetes</taxon>
        <taxon>Hypocreomycetidae</taxon>
        <taxon>Glomerellales</taxon>
        <taxon>Glomerellaceae</taxon>
        <taxon>Colletotrichum</taxon>
        <taxon>Colletotrichum orchidearum species complex</taxon>
    </lineage>
</organism>
<keyword evidence="2" id="KW-1133">Transmembrane helix</keyword>
<evidence type="ECO:0000313" key="4">
    <source>
        <dbReference type="EMBL" id="KAF6819779.1"/>
    </source>
</evidence>
<evidence type="ECO:0000256" key="2">
    <source>
        <dbReference type="SAM" id="Phobius"/>
    </source>
</evidence>
<name>A0A8H6JUV6_9PEZI</name>
<keyword evidence="2" id="KW-0472">Membrane</keyword>
<evidence type="ECO:0000313" key="5">
    <source>
        <dbReference type="Proteomes" id="UP000652219"/>
    </source>
</evidence>
<comment type="caution">
    <text evidence="4">The sequence shown here is derived from an EMBL/GenBank/DDBJ whole genome shotgun (WGS) entry which is preliminary data.</text>
</comment>
<keyword evidence="3" id="KW-0732">Signal</keyword>
<feature type="chain" id="PRO_5034833555" evidence="3">
    <location>
        <begin position="28"/>
        <end position="544"/>
    </location>
</feature>
<evidence type="ECO:0000256" key="3">
    <source>
        <dbReference type="SAM" id="SignalP"/>
    </source>
</evidence>
<dbReference type="EMBL" id="WIGN01000008">
    <property type="protein sequence ID" value="KAF6819779.1"/>
    <property type="molecule type" value="Genomic_DNA"/>
</dbReference>
<feature type="region of interest" description="Disordered" evidence="1">
    <location>
        <begin position="510"/>
        <end position="544"/>
    </location>
</feature>
<feature type="compositionally biased region" description="Polar residues" evidence="1">
    <location>
        <begin position="369"/>
        <end position="381"/>
    </location>
</feature>
<reference evidence="4 5" key="1">
    <citation type="journal article" date="2020" name="Phytopathology">
        <title>Genome Sequence Resources of Colletotrichum truncatum, C. plurivorum, C. musicola, and C. sojae: Four Species Pathogenic to Soybean (Glycine max).</title>
        <authorList>
            <person name="Rogerio F."/>
            <person name="Boufleur T.R."/>
            <person name="Ciampi-Guillardi M."/>
            <person name="Sukno S.A."/>
            <person name="Thon M.R."/>
            <person name="Massola Junior N.S."/>
            <person name="Baroncelli R."/>
        </authorList>
    </citation>
    <scope>NUCLEOTIDE SEQUENCE [LARGE SCALE GENOMIC DNA]</scope>
    <source>
        <strain evidence="4 5">LFN0009</strain>
    </source>
</reference>
<feature type="compositionally biased region" description="Pro residues" evidence="1">
    <location>
        <begin position="435"/>
        <end position="446"/>
    </location>
</feature>
<feature type="transmembrane region" description="Helical" evidence="2">
    <location>
        <begin position="237"/>
        <end position="259"/>
    </location>
</feature>
<keyword evidence="5" id="KW-1185">Reference proteome</keyword>
<accession>A0A8H6JUV6</accession>
<sequence>MVSLSLRHLLAIFSLAALALSLGVTLGSDCEILCLSGPNGTTIDAGPSGTNSSDIVCENEQYSTSATGIKFKLCAECLQKSDATKGPENDAAWLLYNLRYTLDVCLFDYPDAISSINSPCIINSACRPLKNALTAGLTNPNAGNQYDYCTADSDRFASSNWWSCVRCLQSSDSQSYLSNFLIALKAGCQQKPTDGALIGLTGDIFSTKAVNITESNTNTTMPGDGGASSTTMTMGTIVGIAVGGGLVFIGAVCLFIVYCRKQRKQRAQNDNTDLLPPDLSRSRASSFTAINRSPYMPITDHKKSSSINSYNYELQEKQAYNNADYYDKMEQEMQGGREMSHYNFDPRQHHHGLGSALPTHPAYIPRAMSRQSAHPSASATPPNGRRANTPDSFALQSYLNAVNEEGTIDVIQPPPAQPRDLQQHESSAPAHMASIPPPPPGPPPARKPSTLIPSISIPSLSRMRVPKKYSPPQITVQEATPVADRGETSNLQISQPLAFHHERFQDKPLAGGAVMSNAAPARENPQDYEGDMPIRSGKSTLYGY</sequence>
<feature type="region of interest" description="Disordered" evidence="1">
    <location>
        <begin position="340"/>
        <end position="390"/>
    </location>
</feature>